<accession>A0ABD3M5I0</accession>
<name>A0ABD3M5I0_9STRA</name>
<dbReference type="Proteomes" id="UP001530293">
    <property type="component" value="Unassembled WGS sequence"/>
</dbReference>
<comment type="caution">
    <text evidence="2">The sequence shown here is derived from an EMBL/GenBank/DDBJ whole genome shotgun (WGS) entry which is preliminary data.</text>
</comment>
<feature type="region of interest" description="Disordered" evidence="1">
    <location>
        <begin position="74"/>
        <end position="112"/>
    </location>
</feature>
<protein>
    <submittedName>
        <fullName evidence="2">Uncharacterized protein</fullName>
    </submittedName>
</protein>
<organism evidence="2 3">
    <name type="scientific">Discostella pseudostelligera</name>
    <dbReference type="NCBI Taxonomy" id="259834"/>
    <lineage>
        <taxon>Eukaryota</taxon>
        <taxon>Sar</taxon>
        <taxon>Stramenopiles</taxon>
        <taxon>Ochrophyta</taxon>
        <taxon>Bacillariophyta</taxon>
        <taxon>Coscinodiscophyceae</taxon>
        <taxon>Thalassiosirophycidae</taxon>
        <taxon>Stephanodiscales</taxon>
        <taxon>Stephanodiscaceae</taxon>
        <taxon>Discostella</taxon>
    </lineage>
</organism>
<proteinExistence type="predicted"/>
<evidence type="ECO:0000313" key="3">
    <source>
        <dbReference type="Proteomes" id="UP001530293"/>
    </source>
</evidence>
<gene>
    <name evidence="2" type="ORF">ACHAWU_001398</name>
</gene>
<sequence length="280" mass="30099">MNRAIPFAQTAASRSFYCRCRPSPTNTSASCTGATVSVSVTATATTLYDVHYNSNYTIIPRSISTTPTLQLALPAANKKKSASSETTPKASPKKVNKEKKGPSASKLEKQVSQESRMEALLIKAYDAPALLPPSPSVEEANRRYEVGRNYVIGSFERHNEMYHDLAVKIRMKRYALQLLPREKYDLGDATIPETAAAAAAATTTTTTSGAAAAAAGGSSAAAATAAADGSQKSVYAQWKSAAYKLNPNWGPPDHRHVPMYTPPIEGFDINMYADQEDEDK</sequence>
<keyword evidence="3" id="KW-1185">Reference proteome</keyword>
<evidence type="ECO:0000313" key="2">
    <source>
        <dbReference type="EMBL" id="KAL3758006.1"/>
    </source>
</evidence>
<dbReference type="EMBL" id="JALLBG020000244">
    <property type="protein sequence ID" value="KAL3758006.1"/>
    <property type="molecule type" value="Genomic_DNA"/>
</dbReference>
<feature type="compositionally biased region" description="Basic and acidic residues" evidence="1">
    <location>
        <begin position="98"/>
        <end position="112"/>
    </location>
</feature>
<reference evidence="2 3" key="1">
    <citation type="submission" date="2024-10" db="EMBL/GenBank/DDBJ databases">
        <title>Updated reference genomes for cyclostephanoid diatoms.</title>
        <authorList>
            <person name="Roberts W.R."/>
            <person name="Alverson A.J."/>
        </authorList>
    </citation>
    <scope>NUCLEOTIDE SEQUENCE [LARGE SCALE GENOMIC DNA]</scope>
    <source>
        <strain evidence="2 3">AJA232-27</strain>
    </source>
</reference>
<evidence type="ECO:0000256" key="1">
    <source>
        <dbReference type="SAM" id="MobiDB-lite"/>
    </source>
</evidence>
<dbReference type="AlphaFoldDB" id="A0ABD3M5I0"/>